<organism evidence="1 2">
    <name type="scientific">Corynebacterium pseudodiphtheriticum</name>
    <dbReference type="NCBI Taxonomy" id="37637"/>
    <lineage>
        <taxon>Bacteria</taxon>
        <taxon>Bacillati</taxon>
        <taxon>Actinomycetota</taxon>
        <taxon>Actinomycetes</taxon>
        <taxon>Mycobacteriales</taxon>
        <taxon>Corynebacteriaceae</taxon>
        <taxon>Corynebacterium</taxon>
    </lineage>
</organism>
<reference evidence="1 2" key="1">
    <citation type="submission" date="2023-05" db="EMBL/GenBank/DDBJ databases">
        <title>Metabolic capabilities are highly conserved among human nasal-associated Corynebacterium species in pangenomic analyses.</title>
        <authorList>
            <person name="Tran T.H."/>
            <person name="Roberts A.Q."/>
            <person name="Escapa I.F."/>
            <person name="Gao W."/>
            <person name="Conlan S."/>
            <person name="Kong H."/>
            <person name="Segre J.A."/>
            <person name="Kelly M.S."/>
            <person name="Lemon K.P."/>
        </authorList>
    </citation>
    <scope>NUCLEOTIDE SEQUENCE [LARGE SCALE GENOMIC DNA]</scope>
    <source>
        <strain evidence="1 2">KPL3772</strain>
    </source>
</reference>
<dbReference type="Gene3D" id="1.10.10.10">
    <property type="entry name" value="Winged helix-like DNA-binding domain superfamily/Winged helix DNA-binding domain"/>
    <property type="match status" value="1"/>
</dbReference>
<comment type="caution">
    <text evidence="1">The sequence shown here is derived from an EMBL/GenBank/DDBJ whole genome shotgun (WGS) entry which is preliminary data.</text>
</comment>
<keyword evidence="2" id="KW-1185">Reference proteome</keyword>
<dbReference type="InterPro" id="IPR036388">
    <property type="entry name" value="WH-like_DNA-bd_sf"/>
</dbReference>
<evidence type="ECO:0000313" key="1">
    <source>
        <dbReference type="EMBL" id="MDK4289536.1"/>
    </source>
</evidence>
<evidence type="ECO:0008006" key="3">
    <source>
        <dbReference type="Google" id="ProtNLM"/>
    </source>
</evidence>
<dbReference type="EMBL" id="JASNUQ010000002">
    <property type="protein sequence ID" value="MDK4289536.1"/>
    <property type="molecule type" value="Genomic_DNA"/>
</dbReference>
<name>A0ABT7FU78_9CORY</name>
<protein>
    <recommendedName>
        <fullName evidence="3">Transposase</fullName>
    </recommendedName>
</protein>
<proteinExistence type="predicted"/>
<gene>
    <name evidence="1" type="ORF">QPX23_02130</name>
</gene>
<sequence length="48" mass="5517">MPRKFDQDAKDRVVRLVEDRIVAENMSMHPACQAVVPKLGVSWHTARQ</sequence>
<accession>A0ABT7FU78</accession>
<dbReference type="Proteomes" id="UP001239759">
    <property type="component" value="Unassembled WGS sequence"/>
</dbReference>
<evidence type="ECO:0000313" key="2">
    <source>
        <dbReference type="Proteomes" id="UP001239759"/>
    </source>
</evidence>